<proteinExistence type="inferred from homology"/>
<feature type="transmembrane region" description="Helical" evidence="19">
    <location>
        <begin position="135"/>
        <end position="156"/>
    </location>
</feature>
<evidence type="ECO:0000256" key="14">
    <source>
        <dbReference type="ARBA" id="ARBA00023136"/>
    </source>
</evidence>
<keyword evidence="8" id="KW-0808">Transferase</keyword>
<comment type="function">
    <text evidence="17">UDP-N-acetylglucosamine--dolichyl-phosphate N-acetylglucosaminephosphotransferase that operates in the biosynthetic pathway of dolichol-linked oligosaccharides, the glycan precursors employed in protein asparagine (N)-glycosylation. The assembly of dolichol-linked oligosaccharides begins on the cytosolic side of the endoplasmic reticulum membrane and finishes in its lumen. The sequential addition of sugars to dolichol pyrophosphate produces dolichol-linked oligosaccharides containing fourteen sugars, including two GlcNAcs, nine mannoses and three glucoses. Once assembled, the oligosaccharide is transferred from the lipid to nascent proteins by oligosaccharyltransferases. Catalyzes the initial step of dolichol-linked oligosaccharide biosynthesis, transfering GlcNAc-1-P from cytosolic UDP-GlcNAc onto the carrier lipid dolichyl phosphate (P-dolichol), yielding GlcNAc-P-P-dolichol embedded in the cytoplasmic leaflet of the endoplasmic reticulum membrane.</text>
</comment>
<dbReference type="GO" id="GO:0003975">
    <property type="term" value="F:UDP-N-acetylglucosamine-dolichyl-phosphate N-acetylglucosaminephosphotransferase activity"/>
    <property type="evidence" value="ECO:0007669"/>
    <property type="project" value="UniProtKB-EC"/>
</dbReference>
<gene>
    <name evidence="20" type="ORF">ABEB36_013769</name>
</gene>
<keyword evidence="12" id="KW-0460">Magnesium</keyword>
<evidence type="ECO:0000313" key="20">
    <source>
        <dbReference type="EMBL" id="KAL1489837.1"/>
    </source>
</evidence>
<dbReference type="GO" id="GO:0016757">
    <property type="term" value="F:glycosyltransferase activity"/>
    <property type="evidence" value="ECO:0007669"/>
    <property type="project" value="UniProtKB-KW"/>
</dbReference>
<evidence type="ECO:0000256" key="1">
    <source>
        <dbReference type="ARBA" id="ARBA00001946"/>
    </source>
</evidence>
<evidence type="ECO:0000256" key="9">
    <source>
        <dbReference type="ARBA" id="ARBA00022692"/>
    </source>
</evidence>
<dbReference type="InterPro" id="IPR033895">
    <property type="entry name" value="GPT"/>
</dbReference>
<feature type="transmembrane region" description="Helical" evidence="19">
    <location>
        <begin position="104"/>
        <end position="123"/>
    </location>
</feature>
<evidence type="ECO:0000256" key="12">
    <source>
        <dbReference type="ARBA" id="ARBA00022842"/>
    </source>
</evidence>
<evidence type="ECO:0000256" key="5">
    <source>
        <dbReference type="ARBA" id="ARBA00013225"/>
    </source>
</evidence>
<name>A0ABD1E575_HYPHA</name>
<evidence type="ECO:0000256" key="19">
    <source>
        <dbReference type="SAM" id="Phobius"/>
    </source>
</evidence>
<evidence type="ECO:0000256" key="13">
    <source>
        <dbReference type="ARBA" id="ARBA00022989"/>
    </source>
</evidence>
<feature type="transmembrane region" description="Helical" evidence="19">
    <location>
        <begin position="384"/>
        <end position="402"/>
    </location>
</feature>
<keyword evidence="7" id="KW-0328">Glycosyltransferase</keyword>
<evidence type="ECO:0000256" key="10">
    <source>
        <dbReference type="ARBA" id="ARBA00022723"/>
    </source>
</evidence>
<evidence type="ECO:0000313" key="21">
    <source>
        <dbReference type="Proteomes" id="UP001566132"/>
    </source>
</evidence>
<keyword evidence="10" id="KW-0479">Metal-binding</keyword>
<keyword evidence="14 19" id="KW-0472">Membrane</keyword>
<comment type="subcellular location">
    <subcellularLocation>
        <location evidence="2">Endoplasmic reticulum membrane</location>
        <topology evidence="2">Multi-pass membrane protein</topology>
    </subcellularLocation>
</comment>
<feature type="transmembrane region" description="Helical" evidence="19">
    <location>
        <begin position="17"/>
        <end position="40"/>
    </location>
</feature>
<comment type="catalytic activity">
    <reaction evidence="18">
        <text>a di-trans,poly-cis-dolichyl phosphate + UDP-N-acetyl-alpha-D-glucosamine = an N-acetyl-alpha-D-glucosaminyl-diphospho-di-trans,poly-cis-dolichol + UMP</text>
        <dbReference type="Rhea" id="RHEA:13289"/>
        <dbReference type="Rhea" id="RHEA-COMP:19498"/>
        <dbReference type="Rhea" id="RHEA-COMP:19507"/>
        <dbReference type="ChEBI" id="CHEBI:57683"/>
        <dbReference type="ChEBI" id="CHEBI:57705"/>
        <dbReference type="ChEBI" id="CHEBI:57865"/>
        <dbReference type="ChEBI" id="CHEBI:58427"/>
        <dbReference type="EC" id="2.7.8.15"/>
    </reaction>
    <physiologicalReaction direction="left-to-right" evidence="18">
        <dbReference type="Rhea" id="RHEA:13290"/>
    </physiologicalReaction>
</comment>
<feature type="transmembrane region" description="Helical" evidence="19">
    <location>
        <begin position="232"/>
        <end position="248"/>
    </location>
</feature>
<dbReference type="GO" id="GO:0005789">
    <property type="term" value="C:endoplasmic reticulum membrane"/>
    <property type="evidence" value="ECO:0007669"/>
    <property type="project" value="UniProtKB-SubCell"/>
</dbReference>
<feature type="transmembrane region" description="Helical" evidence="19">
    <location>
        <begin position="360"/>
        <end position="378"/>
    </location>
</feature>
<evidence type="ECO:0000256" key="11">
    <source>
        <dbReference type="ARBA" id="ARBA00022824"/>
    </source>
</evidence>
<feature type="transmembrane region" description="Helical" evidence="19">
    <location>
        <begin position="176"/>
        <end position="197"/>
    </location>
</feature>
<evidence type="ECO:0000256" key="16">
    <source>
        <dbReference type="ARBA" id="ARBA00033238"/>
    </source>
</evidence>
<organism evidence="20 21">
    <name type="scientific">Hypothenemus hampei</name>
    <name type="common">Coffee berry borer</name>
    <dbReference type="NCBI Taxonomy" id="57062"/>
    <lineage>
        <taxon>Eukaryota</taxon>
        <taxon>Metazoa</taxon>
        <taxon>Ecdysozoa</taxon>
        <taxon>Arthropoda</taxon>
        <taxon>Hexapoda</taxon>
        <taxon>Insecta</taxon>
        <taxon>Pterygota</taxon>
        <taxon>Neoptera</taxon>
        <taxon>Endopterygota</taxon>
        <taxon>Coleoptera</taxon>
        <taxon>Polyphaga</taxon>
        <taxon>Cucujiformia</taxon>
        <taxon>Curculionidae</taxon>
        <taxon>Scolytinae</taxon>
        <taxon>Hypothenemus</taxon>
    </lineage>
</organism>
<feature type="transmembrane region" description="Helical" evidence="19">
    <location>
        <begin position="69"/>
        <end position="89"/>
    </location>
</feature>
<evidence type="ECO:0000256" key="4">
    <source>
        <dbReference type="ARBA" id="ARBA00009317"/>
    </source>
</evidence>
<comment type="pathway">
    <text evidence="3">Protein modification; protein glycosylation.</text>
</comment>
<dbReference type="Proteomes" id="UP001566132">
    <property type="component" value="Unassembled WGS sequence"/>
</dbReference>
<dbReference type="AlphaFoldDB" id="A0ABD1E575"/>
<dbReference type="EMBL" id="JBDJPC010000011">
    <property type="protein sequence ID" value="KAL1489837.1"/>
    <property type="molecule type" value="Genomic_DNA"/>
</dbReference>
<comment type="similarity">
    <text evidence="4">Belongs to the glycosyltransferase 4 family.</text>
</comment>
<keyword evidence="21" id="KW-1185">Reference proteome</keyword>
<keyword evidence="13 19" id="KW-1133">Transmembrane helix</keyword>
<keyword evidence="11" id="KW-0256">Endoplasmic reticulum</keyword>
<dbReference type="InterPro" id="IPR000715">
    <property type="entry name" value="Glycosyl_transferase_4"/>
</dbReference>
<dbReference type="EC" id="2.7.8.15" evidence="5"/>
<reference evidence="20 21" key="1">
    <citation type="submission" date="2024-05" db="EMBL/GenBank/DDBJ databases">
        <title>Genetic variation in Jamaican populations of the coffee berry borer (Hypothenemus hampei).</title>
        <authorList>
            <person name="Errbii M."/>
            <person name="Myrie A."/>
        </authorList>
    </citation>
    <scope>NUCLEOTIDE SEQUENCE [LARGE SCALE GENOMIC DNA]</scope>
    <source>
        <strain evidence="20">JA-Hopewell-2020-01-JO</strain>
        <tissue evidence="20">Whole body</tissue>
    </source>
</reference>
<dbReference type="CDD" id="cd06855">
    <property type="entry name" value="GT_GPT_euk"/>
    <property type="match status" value="1"/>
</dbReference>
<sequence length="417" mass="47197">MAVEVENLNGKEINNQIMVFPLIANMVIAFISYAVTVRIIPKLKEKFIKANLFGIDMSKTTSDKVPESLGVVSGFIFLVTMVLFIPFAFGNNLLDKESFPYDEYVKYILALLSICCMLLLGFADDVLDVPWRQKLLLPTIASLPLLMVYYVSFNTTTVIVPKPFREWLGLSVDIGIIYYIYMGMLAVFCTNAINILAGVNGLEVGQSVVIAISIAAFNFVELSGPHWKANLFSLYFMLPYTGTSIALLKHNWYPASVFVGDTFCYFSGMTFAVVGILGHFSKTTLLFFIPQIFNFLYSIPQLFKLIPCPRHRLPKFNSRTDKMECSTTTFRYTDLNILGKVIINLFKTFKLIRWDEKGNTIVTNNFTLINLMLLYFGPMHEAKLTTVLLVIQVLGTILAFLIRYPFASVFYDVPGYN</sequence>
<evidence type="ECO:0000256" key="15">
    <source>
        <dbReference type="ARBA" id="ARBA00029567"/>
    </source>
</evidence>
<accession>A0ABD1E575</accession>
<dbReference type="Pfam" id="PF00953">
    <property type="entry name" value="Glycos_transf_4"/>
    <property type="match status" value="1"/>
</dbReference>
<evidence type="ECO:0000256" key="2">
    <source>
        <dbReference type="ARBA" id="ARBA00004477"/>
    </source>
</evidence>
<evidence type="ECO:0000256" key="3">
    <source>
        <dbReference type="ARBA" id="ARBA00004922"/>
    </source>
</evidence>
<evidence type="ECO:0000256" key="17">
    <source>
        <dbReference type="ARBA" id="ARBA00044717"/>
    </source>
</evidence>
<keyword evidence="9 19" id="KW-0812">Transmembrane</keyword>
<feature type="transmembrane region" description="Helical" evidence="19">
    <location>
        <begin position="255"/>
        <end position="278"/>
    </location>
</feature>
<dbReference type="GO" id="GO:0046872">
    <property type="term" value="F:metal ion binding"/>
    <property type="evidence" value="ECO:0007669"/>
    <property type="project" value="UniProtKB-KW"/>
</dbReference>
<dbReference type="PANTHER" id="PTHR10571">
    <property type="entry name" value="UDP-N-ACETYLGLUCOSAMINE--DOLICHYL-PHOSPHATE N-ACETYLGLUCOSAMINEPHOSPHOTRANSFERASE"/>
    <property type="match status" value="1"/>
</dbReference>
<comment type="caution">
    <text evidence="20">The sequence shown here is derived from an EMBL/GenBank/DDBJ whole genome shotgun (WGS) entry which is preliminary data.</text>
</comment>
<evidence type="ECO:0000256" key="7">
    <source>
        <dbReference type="ARBA" id="ARBA00022676"/>
    </source>
</evidence>
<protein>
    <recommendedName>
        <fullName evidence="6">UDP-N-acetylglucosamine--dolichyl-phosphate N-acetylglucosaminephosphotransferase</fullName>
        <ecNumber evidence="5">2.7.8.15</ecNumber>
    </recommendedName>
    <alternativeName>
        <fullName evidence="15">GlcNAc-1-P transferase</fullName>
    </alternativeName>
    <alternativeName>
        <fullName evidence="16">N-acetylglucosamine-1-phosphate transferase</fullName>
    </alternativeName>
</protein>
<comment type="cofactor">
    <cofactor evidence="1">
        <name>Mg(2+)</name>
        <dbReference type="ChEBI" id="CHEBI:18420"/>
    </cofactor>
</comment>
<evidence type="ECO:0000256" key="8">
    <source>
        <dbReference type="ARBA" id="ARBA00022679"/>
    </source>
</evidence>
<evidence type="ECO:0000256" key="6">
    <source>
        <dbReference type="ARBA" id="ARBA00017659"/>
    </source>
</evidence>
<feature type="transmembrane region" description="Helical" evidence="19">
    <location>
        <begin position="204"/>
        <end position="220"/>
    </location>
</feature>
<dbReference type="PANTHER" id="PTHR10571:SF0">
    <property type="entry name" value="UDP-N-ACETYLGLUCOSAMINE--DOLICHYL-PHOSPHATE N-ACETYLGLUCOSAMINEPHOSPHOTRANSFERASE"/>
    <property type="match status" value="1"/>
</dbReference>
<evidence type="ECO:0000256" key="18">
    <source>
        <dbReference type="ARBA" id="ARBA00045078"/>
    </source>
</evidence>